<dbReference type="InterPro" id="IPR039426">
    <property type="entry name" value="TonB-dep_rcpt-like"/>
</dbReference>
<keyword evidence="6 11" id="KW-0798">TonB box</keyword>
<dbReference type="Gene3D" id="2.40.170.20">
    <property type="entry name" value="TonB-dependent receptor, beta-barrel domain"/>
    <property type="match status" value="1"/>
</dbReference>
<keyword evidence="8 14" id="KW-0675">Receptor</keyword>
<sequence>MYRQASLYFFFVTIVTLFCTIFSVQVSFAQNGSFTVKGKVVRKDTKEAIPYATVIIDSASKGVTTDFEGKYIIKNLSKNTIALTASCIGFEDVTLSVSSNSNKEVIFELEEAAVSLEEVVVEGASEASKIKSQGYSAQVVEMGQLETQSVQMNDLLDHSSGIRVRQSGGLGSTANYNINGLGGNSIRFFLDGIPMEYFGRAYSISNIPVNLIDRVEVYKGVVPAYLGSDALGGAINVVTKENVDTALDFSYSVGSFNTHEAVLNGMWRDAKSGFSVKGSMFYNYSDNNYKVWGDNIAVSDPDGTVHRGMKVERFNDAFYSYAPKIDLGFTQKWWADQFYVGMLYTDMYKEIQHGATMDVPYGERHYTQSNFTPSASYKKKDFILKGLDATAFASYTMMQRHTVDTTTNRYNWYGEVRRTDQTPGERGAATLQLDEINTLVSRANLNYNISENTQFGVNYVYTDSRQYTNDPLAETSRQDLIGEQRISKQNLGFNLQNEAFEGRWKTSIFAKHFSYRVDVEDAEKIKGQWEPYVFSKTDQAWGYGAATSFALTNYFMLTSSVEQAVRMPEVNEVFGNVADNLEASYNLKPEQSFNINAGFNLGPFYMGEHKLSWNNNFFYRDTKDQILLALSGKGTTEEAMVYENVGKAISKGWDTEVSYSFMNRLFLDFTLSYLDARNKMEYDANGYKNIYYNNRLRNVPYFQMSNRVRYEIPNFLKQDDGFSINWSYNYVHEFFLDWEALGNNNKAVIPTQTVHNLGVGYKFPNRKIALNVDVRNIMNTQVFDNYGVQRPGRGVYFKLNYNIL</sequence>
<evidence type="ECO:0000256" key="4">
    <source>
        <dbReference type="ARBA" id="ARBA00022692"/>
    </source>
</evidence>
<keyword evidence="7 10" id="KW-0472">Membrane</keyword>
<comment type="similarity">
    <text evidence="10 11">Belongs to the TonB-dependent receptor family.</text>
</comment>
<feature type="domain" description="TonB-dependent receptor plug" evidence="13">
    <location>
        <begin position="131"/>
        <end position="234"/>
    </location>
</feature>
<dbReference type="InterPro" id="IPR036942">
    <property type="entry name" value="Beta-barrel_TonB_sf"/>
</dbReference>
<keyword evidence="3 10" id="KW-1134">Transmembrane beta strand</keyword>
<evidence type="ECO:0000256" key="7">
    <source>
        <dbReference type="ARBA" id="ARBA00023136"/>
    </source>
</evidence>
<dbReference type="SUPFAM" id="SSF49464">
    <property type="entry name" value="Carboxypeptidase regulatory domain-like"/>
    <property type="match status" value="1"/>
</dbReference>
<keyword evidence="9 10" id="KW-0998">Cell outer membrane</keyword>
<evidence type="ECO:0000256" key="5">
    <source>
        <dbReference type="ARBA" id="ARBA00022729"/>
    </source>
</evidence>
<evidence type="ECO:0000313" key="14">
    <source>
        <dbReference type="EMBL" id="PWJ43225.1"/>
    </source>
</evidence>
<evidence type="ECO:0000256" key="9">
    <source>
        <dbReference type="ARBA" id="ARBA00023237"/>
    </source>
</evidence>
<evidence type="ECO:0000256" key="8">
    <source>
        <dbReference type="ARBA" id="ARBA00023170"/>
    </source>
</evidence>
<dbReference type="InterPro" id="IPR037066">
    <property type="entry name" value="Plug_dom_sf"/>
</dbReference>
<dbReference type="Gene3D" id="2.170.130.10">
    <property type="entry name" value="TonB-dependent receptor, plug domain"/>
    <property type="match status" value="1"/>
</dbReference>
<evidence type="ECO:0000313" key="15">
    <source>
        <dbReference type="Proteomes" id="UP000245535"/>
    </source>
</evidence>
<organism evidence="14 15">
    <name type="scientific">Sediminitomix flava</name>
    <dbReference type="NCBI Taxonomy" id="379075"/>
    <lineage>
        <taxon>Bacteria</taxon>
        <taxon>Pseudomonadati</taxon>
        <taxon>Bacteroidota</taxon>
        <taxon>Cytophagia</taxon>
        <taxon>Cytophagales</taxon>
        <taxon>Flammeovirgaceae</taxon>
        <taxon>Sediminitomix</taxon>
    </lineage>
</organism>
<evidence type="ECO:0000259" key="12">
    <source>
        <dbReference type="Pfam" id="PF00593"/>
    </source>
</evidence>
<comment type="caution">
    <text evidence="14">The sequence shown here is derived from an EMBL/GenBank/DDBJ whole genome shotgun (WGS) entry which is preliminary data.</text>
</comment>
<dbReference type="InterPro" id="IPR012910">
    <property type="entry name" value="Plug_dom"/>
</dbReference>
<dbReference type="OrthoDB" id="9812892at2"/>
<dbReference type="GO" id="GO:0009279">
    <property type="term" value="C:cell outer membrane"/>
    <property type="evidence" value="ECO:0007669"/>
    <property type="project" value="UniProtKB-SubCell"/>
</dbReference>
<dbReference type="SUPFAM" id="SSF56935">
    <property type="entry name" value="Porins"/>
    <property type="match status" value="1"/>
</dbReference>
<reference evidence="14 15" key="1">
    <citation type="submission" date="2018-03" db="EMBL/GenBank/DDBJ databases">
        <title>Genomic Encyclopedia of Archaeal and Bacterial Type Strains, Phase II (KMG-II): from individual species to whole genera.</title>
        <authorList>
            <person name="Goeker M."/>
        </authorList>
    </citation>
    <scope>NUCLEOTIDE SEQUENCE [LARGE SCALE GENOMIC DNA]</scope>
    <source>
        <strain evidence="14 15">DSM 28229</strain>
    </source>
</reference>
<dbReference type="Proteomes" id="UP000245535">
    <property type="component" value="Unassembled WGS sequence"/>
</dbReference>
<keyword evidence="5" id="KW-0732">Signal</keyword>
<evidence type="ECO:0000256" key="6">
    <source>
        <dbReference type="ARBA" id="ARBA00023077"/>
    </source>
</evidence>
<evidence type="ECO:0000256" key="3">
    <source>
        <dbReference type="ARBA" id="ARBA00022452"/>
    </source>
</evidence>
<dbReference type="EMBL" id="QGDO01000002">
    <property type="protein sequence ID" value="PWJ43225.1"/>
    <property type="molecule type" value="Genomic_DNA"/>
</dbReference>
<dbReference type="Gene3D" id="2.60.40.1120">
    <property type="entry name" value="Carboxypeptidase-like, regulatory domain"/>
    <property type="match status" value="1"/>
</dbReference>
<dbReference type="Pfam" id="PF07715">
    <property type="entry name" value="Plug"/>
    <property type="match status" value="1"/>
</dbReference>
<dbReference type="InterPro" id="IPR000531">
    <property type="entry name" value="Beta-barrel_TonB"/>
</dbReference>
<dbReference type="PANTHER" id="PTHR30069">
    <property type="entry name" value="TONB-DEPENDENT OUTER MEMBRANE RECEPTOR"/>
    <property type="match status" value="1"/>
</dbReference>
<proteinExistence type="inferred from homology"/>
<dbReference type="Pfam" id="PF00593">
    <property type="entry name" value="TonB_dep_Rec_b-barrel"/>
    <property type="match status" value="1"/>
</dbReference>
<gene>
    <name evidence="14" type="ORF">BC781_102774</name>
</gene>
<dbReference type="GO" id="GO:0044718">
    <property type="term" value="P:siderophore transmembrane transport"/>
    <property type="evidence" value="ECO:0007669"/>
    <property type="project" value="TreeGrafter"/>
</dbReference>
<keyword evidence="2 10" id="KW-0813">Transport</keyword>
<protein>
    <submittedName>
        <fullName evidence="14">Outer membrane receptor protein involved in Fe transport</fullName>
    </submittedName>
</protein>
<dbReference type="PANTHER" id="PTHR30069:SF29">
    <property type="entry name" value="HEMOGLOBIN AND HEMOGLOBIN-HAPTOGLOBIN-BINDING PROTEIN 1-RELATED"/>
    <property type="match status" value="1"/>
</dbReference>
<evidence type="ECO:0000256" key="1">
    <source>
        <dbReference type="ARBA" id="ARBA00004571"/>
    </source>
</evidence>
<evidence type="ECO:0000256" key="10">
    <source>
        <dbReference type="PROSITE-ProRule" id="PRU01360"/>
    </source>
</evidence>
<feature type="domain" description="TonB-dependent receptor-like beta-barrel" evidence="12">
    <location>
        <begin position="326"/>
        <end position="777"/>
    </location>
</feature>
<dbReference type="GO" id="GO:0015344">
    <property type="term" value="F:siderophore uptake transmembrane transporter activity"/>
    <property type="evidence" value="ECO:0007669"/>
    <property type="project" value="TreeGrafter"/>
</dbReference>
<keyword evidence="15" id="KW-1185">Reference proteome</keyword>
<evidence type="ECO:0000256" key="11">
    <source>
        <dbReference type="RuleBase" id="RU003357"/>
    </source>
</evidence>
<dbReference type="AlphaFoldDB" id="A0A315ZCC0"/>
<evidence type="ECO:0000256" key="2">
    <source>
        <dbReference type="ARBA" id="ARBA00022448"/>
    </source>
</evidence>
<evidence type="ECO:0000259" key="13">
    <source>
        <dbReference type="Pfam" id="PF07715"/>
    </source>
</evidence>
<dbReference type="InterPro" id="IPR008969">
    <property type="entry name" value="CarboxyPept-like_regulatory"/>
</dbReference>
<comment type="subcellular location">
    <subcellularLocation>
        <location evidence="1 10">Cell outer membrane</location>
        <topology evidence="1 10">Multi-pass membrane protein</topology>
    </subcellularLocation>
</comment>
<accession>A0A315ZCC0</accession>
<dbReference type="Pfam" id="PF13715">
    <property type="entry name" value="CarbopepD_reg_2"/>
    <property type="match status" value="1"/>
</dbReference>
<keyword evidence="4 10" id="KW-0812">Transmembrane</keyword>
<name>A0A315ZCC0_SEDFL</name>
<dbReference type="PROSITE" id="PS52016">
    <property type="entry name" value="TONB_DEPENDENT_REC_3"/>
    <property type="match status" value="1"/>
</dbReference>
<dbReference type="RefSeq" id="WP_109617595.1">
    <property type="nucleotide sequence ID" value="NZ_QGDO01000002.1"/>
</dbReference>